<protein>
    <recommendedName>
        <fullName evidence="4">Protein kinase domain-containing protein</fullName>
    </recommendedName>
</protein>
<dbReference type="PROSITE" id="PS50011">
    <property type="entry name" value="PROTEIN_KINASE_DOM"/>
    <property type="match status" value="1"/>
</dbReference>
<dbReference type="SMART" id="SM00220">
    <property type="entry name" value="S_TKc"/>
    <property type="match status" value="1"/>
</dbReference>
<keyword evidence="2" id="KW-0067">ATP-binding</keyword>
<comment type="caution">
    <text evidence="5">The sequence shown here is derived from an EMBL/GenBank/DDBJ whole genome shotgun (WGS) entry which is preliminary data.</text>
</comment>
<feature type="compositionally biased region" description="Low complexity" evidence="3">
    <location>
        <begin position="545"/>
        <end position="559"/>
    </location>
</feature>
<keyword evidence="1" id="KW-0547">Nucleotide-binding</keyword>
<evidence type="ECO:0000313" key="5">
    <source>
        <dbReference type="EMBL" id="CAE8705482.1"/>
    </source>
</evidence>
<dbReference type="Pfam" id="PF00069">
    <property type="entry name" value="Pkinase"/>
    <property type="match status" value="1"/>
</dbReference>
<feature type="region of interest" description="Disordered" evidence="3">
    <location>
        <begin position="1"/>
        <end position="89"/>
    </location>
</feature>
<dbReference type="SUPFAM" id="SSF56112">
    <property type="entry name" value="Protein kinase-like (PK-like)"/>
    <property type="match status" value="1"/>
</dbReference>
<dbReference type="EMBL" id="CAJNNW010030984">
    <property type="protein sequence ID" value="CAE8705482.1"/>
    <property type="molecule type" value="Genomic_DNA"/>
</dbReference>
<feature type="domain" description="Protein kinase" evidence="4">
    <location>
        <begin position="250"/>
        <end position="510"/>
    </location>
</feature>
<gene>
    <name evidence="5" type="ORF">PGLA2088_LOCUS33705</name>
</gene>
<dbReference type="InterPro" id="IPR000719">
    <property type="entry name" value="Prot_kinase_dom"/>
</dbReference>
<evidence type="ECO:0000259" key="4">
    <source>
        <dbReference type="PROSITE" id="PS50011"/>
    </source>
</evidence>
<organism evidence="5 6">
    <name type="scientific">Polarella glacialis</name>
    <name type="common">Dinoflagellate</name>
    <dbReference type="NCBI Taxonomy" id="89957"/>
    <lineage>
        <taxon>Eukaryota</taxon>
        <taxon>Sar</taxon>
        <taxon>Alveolata</taxon>
        <taxon>Dinophyceae</taxon>
        <taxon>Suessiales</taxon>
        <taxon>Suessiaceae</taxon>
        <taxon>Polarella</taxon>
    </lineage>
</organism>
<dbReference type="GO" id="GO:0035556">
    <property type="term" value="P:intracellular signal transduction"/>
    <property type="evidence" value="ECO:0007669"/>
    <property type="project" value="TreeGrafter"/>
</dbReference>
<dbReference type="AlphaFoldDB" id="A0A813KJU0"/>
<name>A0A813KJU0_POLGL</name>
<proteinExistence type="predicted"/>
<dbReference type="PANTHER" id="PTHR24346">
    <property type="entry name" value="MAP/MICROTUBULE AFFINITY-REGULATING KINASE"/>
    <property type="match status" value="1"/>
</dbReference>
<reference evidence="5" key="1">
    <citation type="submission" date="2021-02" db="EMBL/GenBank/DDBJ databases">
        <authorList>
            <person name="Dougan E. K."/>
            <person name="Rhodes N."/>
            <person name="Thang M."/>
            <person name="Chan C."/>
        </authorList>
    </citation>
    <scope>NUCLEOTIDE SEQUENCE</scope>
</reference>
<evidence type="ECO:0000313" key="6">
    <source>
        <dbReference type="Proteomes" id="UP000626109"/>
    </source>
</evidence>
<feature type="compositionally biased region" description="Low complexity" evidence="3">
    <location>
        <begin position="46"/>
        <end position="86"/>
    </location>
</feature>
<dbReference type="GO" id="GO:0005737">
    <property type="term" value="C:cytoplasm"/>
    <property type="evidence" value="ECO:0007669"/>
    <property type="project" value="TreeGrafter"/>
</dbReference>
<dbReference type="GO" id="GO:0005524">
    <property type="term" value="F:ATP binding"/>
    <property type="evidence" value="ECO:0007669"/>
    <property type="project" value="UniProtKB-KW"/>
</dbReference>
<dbReference type="InterPro" id="IPR011009">
    <property type="entry name" value="Kinase-like_dom_sf"/>
</dbReference>
<evidence type="ECO:0000256" key="1">
    <source>
        <dbReference type="ARBA" id="ARBA00022741"/>
    </source>
</evidence>
<evidence type="ECO:0000256" key="2">
    <source>
        <dbReference type="ARBA" id="ARBA00022840"/>
    </source>
</evidence>
<accession>A0A813KJU0</accession>
<dbReference type="Proteomes" id="UP000626109">
    <property type="component" value="Unassembled WGS sequence"/>
</dbReference>
<dbReference type="Gene3D" id="1.10.510.10">
    <property type="entry name" value="Transferase(Phosphotransferase) domain 1"/>
    <property type="match status" value="1"/>
</dbReference>
<dbReference type="PANTHER" id="PTHR24346:SF30">
    <property type="entry name" value="MATERNAL EMBRYONIC LEUCINE ZIPPER KINASE"/>
    <property type="match status" value="1"/>
</dbReference>
<sequence>MEPGSASLRNQGSRTSSDDIDEPRMWLHPIHLQPQGPVPLGLSGDNDNNNSHNNNNNNNNNHNNNNNNNNNNDNNNHNENNNDNNNIHSDRGQQMKELARKAADGDFESLVVKQCEDNQCSVQVKMQDLVILSNDPGDPDATTKVSLLFADIVCVAVSSVNSVRVLRQISEGNDVQHFILAVAPRDMSPDTDKANVYNEWRRRGSTSEMNSAQKVWLVCIGRCDGIQVRRLLWRLSARGGIRWDLDELYKLSLKPLESNECGDVFLGQARHASMPPKVSVVHLNESNAAQIRLELGFLCCFREHPHIQTVMGCFCTNEAAAKQLQWSFVSDTTFDSDLCQVLTARGALPEEEGLVVICGVISAISHLHLHQVVHRDVQANHVFLGPSGKACLCGLGSAAFCRDPGALQRRRETPGYAAPELVSGELYGLEVDVFAIGVLLYLIVSNMMPFGGGDICRVKSLTKRCEVKFPEPAFSQVTGAMMVIIEALMKKSPQSRPTAKRSFQACWKMLSSAAHIRALSLGQICPRQVELHAGPLDEPSPLLQMSSAGSRRMSSAGSRRSSRSFCKLPSITEIRQKAGKNAVEQEDEQEPHTEQPKPPEQPKTPGGTPLMILSTAGSTLRPEPPTAPRSRSSFVRYFGRFGFVDRSMQVK</sequence>
<evidence type="ECO:0000256" key="3">
    <source>
        <dbReference type="SAM" id="MobiDB-lite"/>
    </source>
</evidence>
<dbReference type="GO" id="GO:0004674">
    <property type="term" value="F:protein serine/threonine kinase activity"/>
    <property type="evidence" value="ECO:0007669"/>
    <property type="project" value="TreeGrafter"/>
</dbReference>
<feature type="region of interest" description="Disordered" evidence="3">
    <location>
        <begin position="533"/>
        <end position="631"/>
    </location>
</feature>